<dbReference type="GO" id="GO:0005829">
    <property type="term" value="C:cytosol"/>
    <property type="evidence" value="ECO:0007669"/>
    <property type="project" value="TreeGrafter"/>
</dbReference>
<keyword evidence="3" id="KW-1185">Reference proteome</keyword>
<dbReference type="Gene3D" id="3.30.420.40">
    <property type="match status" value="1"/>
</dbReference>
<dbReference type="AlphaFoldDB" id="A0A6B0TRP3"/>
<feature type="domain" description="Gcp-like" evidence="1">
    <location>
        <begin position="41"/>
        <end position="127"/>
    </location>
</feature>
<dbReference type="Pfam" id="PF00814">
    <property type="entry name" value="TsaD"/>
    <property type="match status" value="1"/>
</dbReference>
<gene>
    <name evidence="2" type="primary">tsaB</name>
    <name evidence="2" type="ORF">GSH16_03420</name>
</gene>
<organism evidence="2 3">
    <name type="scientific">Oceanomicrobium pacificus</name>
    <dbReference type="NCBI Taxonomy" id="2692916"/>
    <lineage>
        <taxon>Bacteria</taxon>
        <taxon>Pseudomonadati</taxon>
        <taxon>Pseudomonadota</taxon>
        <taxon>Alphaproteobacteria</taxon>
        <taxon>Rhodobacterales</taxon>
        <taxon>Paracoccaceae</taxon>
        <taxon>Oceanomicrobium</taxon>
    </lineage>
</organism>
<dbReference type="InterPro" id="IPR043129">
    <property type="entry name" value="ATPase_NBD"/>
</dbReference>
<protein>
    <submittedName>
        <fullName evidence="2">tRNA (Adenosine(37)-N6)-threonylcarbamoyltransferase complex dimerization subunit type 1 TsaB</fullName>
    </submittedName>
</protein>
<dbReference type="GO" id="GO:0002949">
    <property type="term" value="P:tRNA threonylcarbamoyladenosine modification"/>
    <property type="evidence" value="ECO:0007669"/>
    <property type="project" value="InterPro"/>
</dbReference>
<evidence type="ECO:0000313" key="2">
    <source>
        <dbReference type="EMBL" id="MXU64485.1"/>
    </source>
</evidence>
<keyword evidence="2" id="KW-0808">Transferase</keyword>
<dbReference type="PANTHER" id="PTHR11735">
    <property type="entry name" value="TRNA N6-ADENOSINE THREONYLCARBAMOYLTRANSFERASE"/>
    <property type="match status" value="1"/>
</dbReference>
<dbReference type="RefSeq" id="WP_160851902.1">
    <property type="nucleotide sequence ID" value="NZ_WUWG01000001.1"/>
</dbReference>
<reference evidence="2 3" key="1">
    <citation type="submission" date="2019-12" db="EMBL/GenBank/DDBJ databases">
        <title>Strain KN286 was isolated from seawater, which was collected from Caroline Seamount in the tropical western Pacific.</title>
        <authorList>
            <person name="Wang Q."/>
        </authorList>
    </citation>
    <scope>NUCLEOTIDE SEQUENCE [LARGE SCALE GENOMIC DNA]</scope>
    <source>
        <strain evidence="2 3">KN286</strain>
    </source>
</reference>
<dbReference type="Proteomes" id="UP000436016">
    <property type="component" value="Unassembled WGS sequence"/>
</dbReference>
<accession>A0A6B0TRP3</accession>
<sequence length="217" mass="22601">MQPDAPLALGFDTSAAHCAAALLSGDRVLAERIEPMMKGQAERLFPMLEEMLAEAGAAWRNLDLIAVGTGPGNFTGIRISVAAARGLALSLGCRAVGVSRLDWIAHGTHGPVEAMVDARQDRVFVQPFVDGAATGDPRQTALVSLDPGFAGLRLTDAPATIADIWPVPVRCITPAPADLVRLARRAPADAPAPAPLYLRAPDAALPADPPPVILDDA</sequence>
<proteinExistence type="predicted"/>
<dbReference type="GO" id="GO:0016740">
    <property type="term" value="F:transferase activity"/>
    <property type="evidence" value="ECO:0007669"/>
    <property type="project" value="UniProtKB-KW"/>
</dbReference>
<comment type="caution">
    <text evidence="2">The sequence shown here is derived from an EMBL/GenBank/DDBJ whole genome shotgun (WGS) entry which is preliminary data.</text>
</comment>
<dbReference type="NCBIfam" id="TIGR03725">
    <property type="entry name" value="T6A_YeaZ"/>
    <property type="match status" value="1"/>
</dbReference>
<evidence type="ECO:0000259" key="1">
    <source>
        <dbReference type="Pfam" id="PF00814"/>
    </source>
</evidence>
<dbReference type="InterPro" id="IPR000905">
    <property type="entry name" value="Gcp-like_dom"/>
</dbReference>
<evidence type="ECO:0000313" key="3">
    <source>
        <dbReference type="Proteomes" id="UP000436016"/>
    </source>
</evidence>
<dbReference type="InterPro" id="IPR022496">
    <property type="entry name" value="T6A_TsaB"/>
</dbReference>
<name>A0A6B0TRP3_9RHOB</name>
<dbReference type="SUPFAM" id="SSF53067">
    <property type="entry name" value="Actin-like ATPase domain"/>
    <property type="match status" value="1"/>
</dbReference>
<dbReference type="PANTHER" id="PTHR11735:SF11">
    <property type="entry name" value="TRNA THREONYLCARBAMOYLADENOSINE BIOSYNTHESIS PROTEIN TSAB"/>
    <property type="match status" value="1"/>
</dbReference>
<dbReference type="EMBL" id="WUWG01000001">
    <property type="protein sequence ID" value="MXU64485.1"/>
    <property type="molecule type" value="Genomic_DNA"/>
</dbReference>